<dbReference type="InterPro" id="IPR050355">
    <property type="entry name" value="RCF1"/>
</dbReference>
<keyword evidence="3 5" id="KW-1133">Transmembrane helix</keyword>
<evidence type="ECO:0000256" key="5">
    <source>
        <dbReference type="SAM" id="Phobius"/>
    </source>
</evidence>
<feature type="transmembrane region" description="Helical" evidence="5">
    <location>
        <begin position="40"/>
        <end position="61"/>
    </location>
</feature>
<dbReference type="InterPro" id="IPR007667">
    <property type="entry name" value="Hypoxia_induced_domain"/>
</dbReference>
<dbReference type="Proteomes" id="UP000048926">
    <property type="component" value="Unassembled WGS sequence"/>
</dbReference>
<evidence type="ECO:0000259" key="6">
    <source>
        <dbReference type="PROSITE" id="PS51503"/>
    </source>
</evidence>
<organism evidence="7 8">
    <name type="scientific">Roseibium aggregatum</name>
    <dbReference type="NCBI Taxonomy" id="187304"/>
    <lineage>
        <taxon>Bacteria</taxon>
        <taxon>Pseudomonadati</taxon>
        <taxon>Pseudomonadota</taxon>
        <taxon>Alphaproteobacteria</taxon>
        <taxon>Hyphomicrobiales</taxon>
        <taxon>Stappiaceae</taxon>
        <taxon>Roseibium</taxon>
    </lineage>
</organism>
<reference evidence="8" key="1">
    <citation type="submission" date="2015-07" db="EMBL/GenBank/DDBJ databases">
        <authorList>
            <person name="Rodrigo-Torres Lidia"/>
            <person name="Arahal R.David."/>
        </authorList>
    </citation>
    <scope>NUCLEOTIDE SEQUENCE [LARGE SCALE GENOMIC DNA]</scope>
    <source>
        <strain evidence="8">CECT 4801</strain>
    </source>
</reference>
<gene>
    <name evidence="7" type="ORF">LAL4801_04859</name>
</gene>
<dbReference type="AlphaFoldDB" id="A0A0M6YC74"/>
<dbReference type="NCBIfam" id="NF033233">
    <property type="entry name" value="twin_helix"/>
    <property type="match status" value="1"/>
</dbReference>
<dbReference type="PROSITE" id="PS51503">
    <property type="entry name" value="HIG1"/>
    <property type="match status" value="1"/>
</dbReference>
<accession>A0A0M6YC74</accession>
<feature type="domain" description="HIG1" evidence="6">
    <location>
        <begin position="1"/>
        <end position="65"/>
    </location>
</feature>
<dbReference type="RefSeq" id="WP_023002512.1">
    <property type="nucleotide sequence ID" value="NZ_CP045617.1"/>
</dbReference>
<dbReference type="Gene3D" id="6.10.140.1320">
    <property type="match status" value="1"/>
</dbReference>
<evidence type="ECO:0000256" key="4">
    <source>
        <dbReference type="ARBA" id="ARBA00023136"/>
    </source>
</evidence>
<evidence type="ECO:0000313" key="8">
    <source>
        <dbReference type="Proteomes" id="UP000048926"/>
    </source>
</evidence>
<evidence type="ECO:0000256" key="3">
    <source>
        <dbReference type="ARBA" id="ARBA00022989"/>
    </source>
</evidence>
<name>A0A0M6YC74_9HYPH</name>
<evidence type="ECO:0000256" key="1">
    <source>
        <dbReference type="ARBA" id="ARBA00004370"/>
    </source>
</evidence>
<dbReference type="PANTHER" id="PTHR12297">
    <property type="entry name" value="HYPOXIA-INDUCBILE GENE 1 HIG1 -RELATED"/>
    <property type="match status" value="1"/>
</dbReference>
<dbReference type="KEGG" id="lagg:B0E33_12585"/>
<protein>
    <recommendedName>
        <fullName evidence="6">HIG1 domain-containing protein</fullName>
    </recommendedName>
</protein>
<keyword evidence="2 5" id="KW-0812">Transmembrane</keyword>
<dbReference type="OrthoDB" id="7284889at2"/>
<evidence type="ECO:0000256" key="2">
    <source>
        <dbReference type="ARBA" id="ARBA00022692"/>
    </source>
</evidence>
<dbReference type="GO" id="GO:0016020">
    <property type="term" value="C:membrane"/>
    <property type="evidence" value="ECO:0007669"/>
    <property type="project" value="UniProtKB-SubCell"/>
</dbReference>
<comment type="subcellular location">
    <subcellularLocation>
        <location evidence="1">Membrane</location>
    </subcellularLocation>
</comment>
<keyword evidence="4 5" id="KW-0472">Membrane</keyword>
<proteinExistence type="predicted"/>
<dbReference type="EMBL" id="CXST01000003">
    <property type="protein sequence ID" value="CTQ46400.1"/>
    <property type="molecule type" value="Genomic_DNA"/>
</dbReference>
<dbReference type="STRING" id="187304.B0E33_12585"/>
<dbReference type="Pfam" id="PF04588">
    <property type="entry name" value="HIG_1_N"/>
    <property type="match status" value="1"/>
</dbReference>
<evidence type="ECO:0000313" key="7">
    <source>
        <dbReference type="EMBL" id="CTQ46400.1"/>
    </source>
</evidence>
<feature type="transmembrane region" description="Helical" evidence="5">
    <location>
        <begin position="6"/>
        <end position="28"/>
    </location>
</feature>
<sequence>MADLINFLIPVGLAAVALVLLLGIWNMFRHGPANRSQLLMRWRVGLQFLVIVLVMGGLYFFGTGH</sequence>
<dbReference type="PANTHER" id="PTHR12297:SF3">
    <property type="entry name" value="HIG1 DOMAIN FAMILY MEMBER 1A"/>
    <property type="match status" value="1"/>
</dbReference>
<keyword evidence="8" id="KW-1185">Reference proteome</keyword>